<dbReference type="Pfam" id="PF12833">
    <property type="entry name" value="HTH_18"/>
    <property type="match status" value="1"/>
</dbReference>
<dbReference type="InterPro" id="IPR018062">
    <property type="entry name" value="HTH_AraC-typ_CS"/>
</dbReference>
<dbReference type="SUPFAM" id="SSF46689">
    <property type="entry name" value="Homeodomain-like"/>
    <property type="match status" value="1"/>
</dbReference>
<evidence type="ECO:0000256" key="3">
    <source>
        <dbReference type="ARBA" id="ARBA00023163"/>
    </source>
</evidence>
<evidence type="ECO:0000313" key="6">
    <source>
        <dbReference type="Proteomes" id="UP000225972"/>
    </source>
</evidence>
<dbReference type="Gene3D" id="1.10.10.60">
    <property type="entry name" value="Homeodomain-like"/>
    <property type="match status" value="2"/>
</dbReference>
<dbReference type="InterPro" id="IPR018060">
    <property type="entry name" value="HTH_AraC"/>
</dbReference>
<keyword evidence="3" id="KW-0804">Transcription</keyword>
<dbReference type="EMBL" id="FXXP01000005">
    <property type="protein sequence ID" value="SMX30495.1"/>
    <property type="molecule type" value="Genomic_DNA"/>
</dbReference>
<keyword evidence="2" id="KW-0238">DNA-binding</keyword>
<dbReference type="AlphaFoldDB" id="A0A238JJ42"/>
<dbReference type="Gene3D" id="3.40.50.880">
    <property type="match status" value="1"/>
</dbReference>
<evidence type="ECO:0000313" key="5">
    <source>
        <dbReference type="EMBL" id="SMX30495.1"/>
    </source>
</evidence>
<dbReference type="InterPro" id="IPR009057">
    <property type="entry name" value="Homeodomain-like_sf"/>
</dbReference>
<dbReference type="InterPro" id="IPR050204">
    <property type="entry name" value="AraC_XylS_family_regulators"/>
</dbReference>
<dbReference type="SUPFAM" id="SSF52317">
    <property type="entry name" value="Class I glutamine amidotransferase-like"/>
    <property type="match status" value="1"/>
</dbReference>
<dbReference type="PROSITE" id="PS01124">
    <property type="entry name" value="HTH_ARAC_FAMILY_2"/>
    <property type="match status" value="1"/>
</dbReference>
<organism evidence="5 6">
    <name type="scientific">Pelagimonas phthalicica</name>
    <dbReference type="NCBI Taxonomy" id="1037362"/>
    <lineage>
        <taxon>Bacteria</taxon>
        <taxon>Pseudomonadati</taxon>
        <taxon>Pseudomonadota</taxon>
        <taxon>Alphaproteobacteria</taxon>
        <taxon>Rhodobacterales</taxon>
        <taxon>Roseobacteraceae</taxon>
        <taxon>Pelagimonas</taxon>
    </lineage>
</organism>
<dbReference type="PROSITE" id="PS00041">
    <property type="entry name" value="HTH_ARAC_FAMILY_1"/>
    <property type="match status" value="1"/>
</dbReference>
<dbReference type="Proteomes" id="UP000225972">
    <property type="component" value="Unassembled WGS sequence"/>
</dbReference>
<dbReference type="PRINTS" id="PR00032">
    <property type="entry name" value="HTHARAC"/>
</dbReference>
<protein>
    <submittedName>
        <fullName evidence="5">HTH-type transcriptional regulator CdhR</fullName>
    </submittedName>
</protein>
<feature type="domain" description="HTH araC/xylS-type" evidence="4">
    <location>
        <begin position="238"/>
        <end position="336"/>
    </location>
</feature>
<evidence type="ECO:0000256" key="1">
    <source>
        <dbReference type="ARBA" id="ARBA00023015"/>
    </source>
</evidence>
<dbReference type="GO" id="GO:0043565">
    <property type="term" value="F:sequence-specific DNA binding"/>
    <property type="evidence" value="ECO:0007669"/>
    <property type="project" value="InterPro"/>
</dbReference>
<dbReference type="RefSeq" id="WP_099249624.1">
    <property type="nucleotide sequence ID" value="NZ_FXXP01000005.1"/>
</dbReference>
<name>A0A238JJ42_9RHOB</name>
<accession>A0A238JJ42</accession>
<sequence>MLHQTFASSARKVSLRSVPATPTHRFVMFLTPGFSLLNMSGFLEALDLANRLLGREAFHCALCSEDGSRVRASCGVMIPVEAAMNQPKGSDNVIFNMGAPVDSLAQLSASAKTWIKSAFRHCKSAAIMGASTEALAQSGCLTQSATYSVHWRNLDFLRETYPELEFSRSALNIGERCASAIGATAGVDLALWAIDKNAGPDLARKCVDELNYTAQYKVQTLSSDAHPALSHIDNDKIRSVVAEMERCIEDVPTAQYFADFAGISGRQLERLFQEHLGLPPKRYFLHLRLERARNLLLKTEMSVMEVAVAIGFGTSSTFSKKFRAHFGQAPGQIRRGRAA</sequence>
<reference evidence="6" key="1">
    <citation type="submission" date="2017-05" db="EMBL/GenBank/DDBJ databases">
        <authorList>
            <person name="Rodrigo-Torres L."/>
            <person name="Arahal R. D."/>
            <person name="Lucena T."/>
        </authorList>
    </citation>
    <scope>NUCLEOTIDE SEQUENCE [LARGE SCALE GENOMIC DNA]</scope>
    <source>
        <strain evidence="6">CECT 8649</strain>
    </source>
</reference>
<dbReference type="InterPro" id="IPR029062">
    <property type="entry name" value="Class_I_gatase-like"/>
</dbReference>
<dbReference type="InterPro" id="IPR020449">
    <property type="entry name" value="Tscrpt_reg_AraC-type_HTH"/>
</dbReference>
<dbReference type="OrthoDB" id="9793400at2"/>
<keyword evidence="6" id="KW-1185">Reference proteome</keyword>
<evidence type="ECO:0000259" key="4">
    <source>
        <dbReference type="PROSITE" id="PS01124"/>
    </source>
</evidence>
<dbReference type="PANTHER" id="PTHR46796">
    <property type="entry name" value="HTH-TYPE TRANSCRIPTIONAL ACTIVATOR RHAS-RELATED"/>
    <property type="match status" value="1"/>
</dbReference>
<dbReference type="GO" id="GO:0003700">
    <property type="term" value="F:DNA-binding transcription factor activity"/>
    <property type="evidence" value="ECO:0007669"/>
    <property type="project" value="InterPro"/>
</dbReference>
<gene>
    <name evidence="5" type="primary">cdhR_8</name>
    <name evidence="5" type="ORF">TRP8649_04639</name>
</gene>
<keyword evidence="1" id="KW-0805">Transcription regulation</keyword>
<dbReference type="SMART" id="SM00342">
    <property type="entry name" value="HTH_ARAC"/>
    <property type="match status" value="1"/>
</dbReference>
<evidence type="ECO:0000256" key="2">
    <source>
        <dbReference type="ARBA" id="ARBA00023125"/>
    </source>
</evidence>
<proteinExistence type="predicted"/>